<keyword evidence="5" id="KW-0963">Cytoplasm</keyword>
<keyword evidence="7 12" id="KW-0808">Transferase</keyword>
<dbReference type="Gene3D" id="3.40.50.150">
    <property type="entry name" value="Vaccinia Virus protein VP39"/>
    <property type="match status" value="1"/>
</dbReference>
<dbReference type="InterPro" id="IPR000682">
    <property type="entry name" value="PCMT"/>
</dbReference>
<evidence type="ECO:0000256" key="4">
    <source>
        <dbReference type="ARBA" id="ARBA00013346"/>
    </source>
</evidence>
<dbReference type="GO" id="GO:0032259">
    <property type="term" value="P:methylation"/>
    <property type="evidence" value="ECO:0007669"/>
    <property type="project" value="UniProtKB-KW"/>
</dbReference>
<reference evidence="12 13" key="1">
    <citation type="submission" date="2020-08" db="EMBL/GenBank/DDBJ databases">
        <title>Sequencing the genomes of 1000 actinobacteria strains.</title>
        <authorList>
            <person name="Klenk H.-P."/>
        </authorList>
    </citation>
    <scope>NUCLEOTIDE SEQUENCE [LARGE SCALE GENOMIC DNA]</scope>
    <source>
        <strain evidence="12 13">DSM 44936</strain>
    </source>
</reference>
<protein>
    <recommendedName>
        <fullName evidence="4">Protein-L-isoaspartate O-methyltransferase</fullName>
        <ecNumber evidence="3">2.1.1.77</ecNumber>
    </recommendedName>
    <alternativeName>
        <fullName evidence="11">L-isoaspartyl protein carboxyl methyltransferase</fullName>
    </alternativeName>
    <alternativeName>
        <fullName evidence="9">Protein L-isoaspartyl methyltransferase</fullName>
    </alternativeName>
    <alternativeName>
        <fullName evidence="10">Protein-beta-aspartate methyltransferase</fullName>
    </alternativeName>
</protein>
<evidence type="ECO:0000256" key="1">
    <source>
        <dbReference type="ARBA" id="ARBA00004496"/>
    </source>
</evidence>
<keyword evidence="8" id="KW-0949">S-adenosyl-L-methionine</keyword>
<evidence type="ECO:0000313" key="12">
    <source>
        <dbReference type="EMBL" id="MBB6475515.1"/>
    </source>
</evidence>
<evidence type="ECO:0000256" key="6">
    <source>
        <dbReference type="ARBA" id="ARBA00022603"/>
    </source>
</evidence>
<proteinExistence type="inferred from homology"/>
<accession>A0A7X0IHV1</accession>
<dbReference type="PANTHER" id="PTHR11579:SF0">
    <property type="entry name" value="PROTEIN-L-ISOASPARTATE(D-ASPARTATE) O-METHYLTRANSFERASE"/>
    <property type="match status" value="1"/>
</dbReference>
<comment type="subcellular location">
    <subcellularLocation>
        <location evidence="1">Cytoplasm</location>
    </subcellularLocation>
</comment>
<evidence type="ECO:0000256" key="10">
    <source>
        <dbReference type="ARBA" id="ARBA00031323"/>
    </source>
</evidence>
<dbReference type="EMBL" id="JACHIU010000001">
    <property type="protein sequence ID" value="MBB6475515.1"/>
    <property type="molecule type" value="Genomic_DNA"/>
</dbReference>
<dbReference type="AlphaFoldDB" id="A0A7X0IHV1"/>
<dbReference type="EC" id="2.1.1.77" evidence="3"/>
<dbReference type="Pfam" id="PF01135">
    <property type="entry name" value="PCMT"/>
    <property type="match status" value="1"/>
</dbReference>
<evidence type="ECO:0000256" key="8">
    <source>
        <dbReference type="ARBA" id="ARBA00022691"/>
    </source>
</evidence>
<dbReference type="SUPFAM" id="SSF53335">
    <property type="entry name" value="S-adenosyl-L-methionine-dependent methyltransferases"/>
    <property type="match status" value="1"/>
</dbReference>
<name>A0A7X0IHV1_9ACTN</name>
<evidence type="ECO:0000256" key="7">
    <source>
        <dbReference type="ARBA" id="ARBA00022679"/>
    </source>
</evidence>
<evidence type="ECO:0000256" key="2">
    <source>
        <dbReference type="ARBA" id="ARBA00005369"/>
    </source>
</evidence>
<keyword evidence="6 12" id="KW-0489">Methyltransferase</keyword>
<dbReference type="Proteomes" id="UP000555564">
    <property type="component" value="Unassembled WGS sequence"/>
</dbReference>
<organism evidence="12 13">
    <name type="scientific">Sphaerisporangium rubeum</name>
    <dbReference type="NCBI Taxonomy" id="321317"/>
    <lineage>
        <taxon>Bacteria</taxon>
        <taxon>Bacillati</taxon>
        <taxon>Actinomycetota</taxon>
        <taxon>Actinomycetes</taxon>
        <taxon>Streptosporangiales</taxon>
        <taxon>Streptosporangiaceae</taxon>
        <taxon>Sphaerisporangium</taxon>
    </lineage>
</organism>
<comment type="caution">
    <text evidence="12">The sequence shown here is derived from an EMBL/GenBank/DDBJ whole genome shotgun (WGS) entry which is preliminary data.</text>
</comment>
<comment type="similarity">
    <text evidence="2">Belongs to the methyltransferase superfamily. L-isoaspartyl/D-aspartyl protein methyltransferase family.</text>
</comment>
<dbReference type="CDD" id="cd02440">
    <property type="entry name" value="AdoMet_MTases"/>
    <property type="match status" value="1"/>
</dbReference>
<sequence>MDDRWRGALHAVPRHLFIPDRAWCDSEGPGHLIDRETDPDAWLDAVYSNTAIVTQLDDGATDIAEGKGDYTSSSSAPSAVAATLGLLKPYEGDEVLEIGTGTGWTAALLSHRLGDDNVTSIEIDRSVHATAAANLATAGRSPHLILGDGSAGHPEGAPYDQIHVTCGIDQVPYAWIPQTRPGGRIVFPWTPRWEEAGHLTVLTPTGTGTATGRFHGRAGFMPLRSQRWPLPRLNTDYRSSSTTLDPRRVLRTSYGADIAIAAQLPHVYATHADQENGAFHLSLWSDDSDAQVHYSPRHKRVAVLQRGPHDLWDEVEDAYLRWVSWGTPTKDHFGMTVTPEGRHIWLHHPANPITPPPQCTSYFSNTHLGNKSTTESKRSS</sequence>
<evidence type="ECO:0000256" key="9">
    <source>
        <dbReference type="ARBA" id="ARBA00030757"/>
    </source>
</evidence>
<evidence type="ECO:0000256" key="3">
    <source>
        <dbReference type="ARBA" id="ARBA00011890"/>
    </source>
</evidence>
<evidence type="ECO:0000256" key="5">
    <source>
        <dbReference type="ARBA" id="ARBA00022490"/>
    </source>
</evidence>
<evidence type="ECO:0000256" key="11">
    <source>
        <dbReference type="ARBA" id="ARBA00031350"/>
    </source>
</evidence>
<dbReference type="GO" id="GO:0004719">
    <property type="term" value="F:protein-L-isoaspartate (D-aspartate) O-methyltransferase activity"/>
    <property type="evidence" value="ECO:0007669"/>
    <property type="project" value="UniProtKB-EC"/>
</dbReference>
<dbReference type="InterPro" id="IPR029063">
    <property type="entry name" value="SAM-dependent_MTases_sf"/>
</dbReference>
<dbReference type="GO" id="GO:0005737">
    <property type="term" value="C:cytoplasm"/>
    <property type="evidence" value="ECO:0007669"/>
    <property type="project" value="UniProtKB-SubCell"/>
</dbReference>
<keyword evidence="13" id="KW-1185">Reference proteome</keyword>
<gene>
    <name evidence="12" type="ORF">BJ992_004946</name>
</gene>
<dbReference type="PANTHER" id="PTHR11579">
    <property type="entry name" value="PROTEIN-L-ISOASPARTATE O-METHYLTRANSFERASE"/>
    <property type="match status" value="1"/>
</dbReference>
<evidence type="ECO:0000313" key="13">
    <source>
        <dbReference type="Proteomes" id="UP000555564"/>
    </source>
</evidence>